<proteinExistence type="predicted"/>
<reference evidence="2" key="2">
    <citation type="submission" date="2023-06" db="EMBL/GenBank/DDBJ databases">
        <authorList>
            <consortium name="Lawrence Berkeley National Laboratory"/>
            <person name="Haridas S."/>
            <person name="Hensen N."/>
            <person name="Bonometti L."/>
            <person name="Westerberg I."/>
            <person name="Brannstrom I.O."/>
            <person name="Guillou S."/>
            <person name="Cros-Aarteil S."/>
            <person name="Calhoun S."/>
            <person name="Kuo A."/>
            <person name="Mondo S."/>
            <person name="Pangilinan J."/>
            <person name="Riley R."/>
            <person name="LaButti K."/>
            <person name="Andreopoulos B."/>
            <person name="Lipzen A."/>
            <person name="Chen C."/>
            <person name="Yanf M."/>
            <person name="Daum C."/>
            <person name="Ng V."/>
            <person name="Clum A."/>
            <person name="Steindorff A."/>
            <person name="Ohm R."/>
            <person name="Martin F."/>
            <person name="Silar P."/>
            <person name="Natvig D."/>
            <person name="Lalanne C."/>
            <person name="Gautier V."/>
            <person name="Ament-velasquez S.L."/>
            <person name="Kruys A."/>
            <person name="Hutchinson M.I."/>
            <person name="Powell A.J."/>
            <person name="Barry K."/>
            <person name="Miller A.N."/>
            <person name="Grigoriev I.V."/>
            <person name="Debuchy R."/>
            <person name="Gladieux P."/>
            <person name="Thoren M.H."/>
            <person name="Johannesson H."/>
        </authorList>
    </citation>
    <scope>NUCLEOTIDE SEQUENCE</scope>
    <source>
        <strain evidence="2">CBS 232.78</strain>
    </source>
</reference>
<reference evidence="2" key="1">
    <citation type="journal article" date="2023" name="Mol. Phylogenet. Evol.">
        <title>Genome-scale phylogeny and comparative genomics of the fungal order Sordariales.</title>
        <authorList>
            <person name="Hensen N."/>
            <person name="Bonometti L."/>
            <person name="Westerberg I."/>
            <person name="Brannstrom I.O."/>
            <person name="Guillou S."/>
            <person name="Cros-Aarteil S."/>
            <person name="Calhoun S."/>
            <person name="Haridas S."/>
            <person name="Kuo A."/>
            <person name="Mondo S."/>
            <person name="Pangilinan J."/>
            <person name="Riley R."/>
            <person name="LaButti K."/>
            <person name="Andreopoulos B."/>
            <person name="Lipzen A."/>
            <person name="Chen C."/>
            <person name="Yan M."/>
            <person name="Daum C."/>
            <person name="Ng V."/>
            <person name="Clum A."/>
            <person name="Steindorff A."/>
            <person name="Ohm R.A."/>
            <person name="Martin F."/>
            <person name="Silar P."/>
            <person name="Natvig D.O."/>
            <person name="Lalanne C."/>
            <person name="Gautier V."/>
            <person name="Ament-Velasquez S.L."/>
            <person name="Kruys A."/>
            <person name="Hutchinson M.I."/>
            <person name="Powell A.J."/>
            <person name="Barry K."/>
            <person name="Miller A.N."/>
            <person name="Grigoriev I.V."/>
            <person name="Debuchy R."/>
            <person name="Gladieux P."/>
            <person name="Hiltunen Thoren M."/>
            <person name="Johannesson H."/>
        </authorList>
    </citation>
    <scope>NUCLEOTIDE SEQUENCE</scope>
    <source>
        <strain evidence="2">CBS 232.78</strain>
    </source>
</reference>
<feature type="region of interest" description="Disordered" evidence="1">
    <location>
        <begin position="37"/>
        <end position="132"/>
    </location>
</feature>
<organism evidence="2 3">
    <name type="scientific">Podospora didyma</name>
    <dbReference type="NCBI Taxonomy" id="330526"/>
    <lineage>
        <taxon>Eukaryota</taxon>
        <taxon>Fungi</taxon>
        <taxon>Dikarya</taxon>
        <taxon>Ascomycota</taxon>
        <taxon>Pezizomycotina</taxon>
        <taxon>Sordariomycetes</taxon>
        <taxon>Sordariomycetidae</taxon>
        <taxon>Sordariales</taxon>
        <taxon>Podosporaceae</taxon>
        <taxon>Podospora</taxon>
    </lineage>
</organism>
<dbReference type="Proteomes" id="UP001285441">
    <property type="component" value="Unassembled WGS sequence"/>
</dbReference>
<dbReference type="AlphaFoldDB" id="A0AAE0K8U4"/>
<gene>
    <name evidence="2" type="ORF">B0H63DRAFT_550705</name>
</gene>
<evidence type="ECO:0000256" key="1">
    <source>
        <dbReference type="SAM" id="MobiDB-lite"/>
    </source>
</evidence>
<dbReference type="EMBL" id="JAULSW010000008">
    <property type="protein sequence ID" value="KAK3372234.1"/>
    <property type="molecule type" value="Genomic_DNA"/>
</dbReference>
<keyword evidence="3" id="KW-1185">Reference proteome</keyword>
<sequence length="132" mass="14036">MGSLLRATTDHSIFSVKAHHCLLKSQPCTSYIFITSPKRQKPKVKMTETEDKHTPGLGKSSTSNITTPDQAMKSGRQASASNVGLGANEPLPSAGGKGSSYKGSEYTQTTPDIDADQNEIPPDSAIETSKNI</sequence>
<name>A0AAE0K8U4_9PEZI</name>
<evidence type="ECO:0000313" key="2">
    <source>
        <dbReference type="EMBL" id="KAK3372234.1"/>
    </source>
</evidence>
<comment type="caution">
    <text evidence="2">The sequence shown here is derived from an EMBL/GenBank/DDBJ whole genome shotgun (WGS) entry which is preliminary data.</text>
</comment>
<evidence type="ECO:0000313" key="3">
    <source>
        <dbReference type="Proteomes" id="UP001285441"/>
    </source>
</evidence>
<protein>
    <submittedName>
        <fullName evidence="2">Uncharacterized protein</fullName>
    </submittedName>
</protein>
<feature type="compositionally biased region" description="Polar residues" evidence="1">
    <location>
        <begin position="59"/>
        <end position="69"/>
    </location>
</feature>
<feature type="compositionally biased region" description="Basic and acidic residues" evidence="1">
    <location>
        <begin position="45"/>
        <end position="54"/>
    </location>
</feature>
<accession>A0AAE0K8U4</accession>